<dbReference type="RefSeq" id="WP_253886238.1">
    <property type="nucleotide sequence ID" value="NZ_BAAAVB010000004.1"/>
</dbReference>
<comment type="caution">
    <text evidence="1">The sequence shown here is derived from an EMBL/GenBank/DDBJ whole genome shotgun (WGS) entry which is preliminary data.</text>
</comment>
<keyword evidence="2" id="KW-1185">Reference proteome</keyword>
<proteinExistence type="predicted"/>
<name>A0ABT1I9D1_9PSEU</name>
<dbReference type="EMBL" id="JAMTCO010000004">
    <property type="protein sequence ID" value="MCP2269230.1"/>
    <property type="molecule type" value="Genomic_DNA"/>
</dbReference>
<sequence length="123" mass="13345">MITHQYSDDGRIHRTVENGCEVTTVDICPTGTRQTRYGIVTRDGRFVGSYYGTDNDGRPGWRVVTGGGGPLILDGRVVTPVSEHAAILVLTVLANARDSFAAEQLIRDARDKELVDSANAQGR</sequence>
<organism evidence="1 2">
    <name type="scientific">Actinokineospora diospyrosa</name>
    <dbReference type="NCBI Taxonomy" id="103728"/>
    <lineage>
        <taxon>Bacteria</taxon>
        <taxon>Bacillati</taxon>
        <taxon>Actinomycetota</taxon>
        <taxon>Actinomycetes</taxon>
        <taxon>Pseudonocardiales</taxon>
        <taxon>Pseudonocardiaceae</taxon>
        <taxon>Actinokineospora</taxon>
    </lineage>
</organism>
<gene>
    <name evidence="1" type="ORF">LV75_001718</name>
</gene>
<evidence type="ECO:0000313" key="2">
    <source>
        <dbReference type="Proteomes" id="UP001205185"/>
    </source>
</evidence>
<evidence type="ECO:0000313" key="1">
    <source>
        <dbReference type="EMBL" id="MCP2269230.1"/>
    </source>
</evidence>
<reference evidence="1 2" key="1">
    <citation type="submission" date="2022-06" db="EMBL/GenBank/DDBJ databases">
        <title>Genomic Encyclopedia of Archaeal and Bacterial Type Strains, Phase II (KMG-II): from individual species to whole genera.</title>
        <authorList>
            <person name="Goeker M."/>
        </authorList>
    </citation>
    <scope>NUCLEOTIDE SEQUENCE [LARGE SCALE GENOMIC DNA]</scope>
    <source>
        <strain evidence="1 2">DSM 44255</strain>
    </source>
</reference>
<dbReference type="Proteomes" id="UP001205185">
    <property type="component" value="Unassembled WGS sequence"/>
</dbReference>
<accession>A0ABT1I9D1</accession>
<protein>
    <submittedName>
        <fullName evidence="1">Uncharacterized protein</fullName>
    </submittedName>
</protein>